<keyword evidence="1" id="KW-1133">Transmembrane helix</keyword>
<proteinExistence type="predicted"/>
<evidence type="ECO:0000313" key="3">
    <source>
        <dbReference type="Proteomes" id="UP000263273"/>
    </source>
</evidence>
<feature type="non-terminal residue" evidence="2">
    <location>
        <position position="507"/>
    </location>
</feature>
<feature type="transmembrane region" description="Helical" evidence="1">
    <location>
        <begin position="264"/>
        <end position="287"/>
    </location>
</feature>
<protein>
    <submittedName>
        <fullName evidence="2">Uncharacterized protein</fullName>
    </submittedName>
</protein>
<sequence length="507" mass="56206">MPEVPILKKGKAPFAADRRDSYFALFAFVLGFLFARWVLFAWQGWGVTLFTLLFCGSVTLYMLKKGVQIPKTSWLWLVVVLLIGLSFSLWTNNGLAPLHGLLLFGSAVYWILCATGLLIQGKTSDLLLLDSYNALLVIPFSNFGCQYKGLALLGNNKLTRGRQVLSIALGLFLSFIVAAMVLPLLMEADSGGFAKLINGILDGFRGLGDKFWETFWQLILAVPIAAYIFGLVAGSAHKRGTGLFEKDSTLQQISGLRILPMTTVYILMGLLCTLYIVFIGSQFPYFFSAFVGQRPEGWQIYSEYARSGFFELCRIAVINLFVLTAANIMSQKHSRDSMFLKLLNVLLTILTLVLIATAFSKMALYIGAYGLSMRRLLPCVFMTFMAVICGGVIALQKWSFSITRLAVGAGVVIFCMLCIVNPDSLVARYNADRYLSGTLENFDVEILYRSGPAGVDSALKVYEQTNDPALQFKLKEYLLAEQQQADEVAGEPGDSLERAHARYRISE</sequence>
<dbReference type="Pfam" id="PF13687">
    <property type="entry name" value="DUF4153"/>
    <property type="match status" value="1"/>
</dbReference>
<dbReference type="EMBL" id="DNZF01000012">
    <property type="protein sequence ID" value="HBK52393.1"/>
    <property type="molecule type" value="Genomic_DNA"/>
</dbReference>
<dbReference type="InterPro" id="IPR025291">
    <property type="entry name" value="DUF4153"/>
</dbReference>
<feature type="transmembrane region" description="Helical" evidence="1">
    <location>
        <begin position="342"/>
        <end position="364"/>
    </location>
</feature>
<name>A0A354YSQ5_9FIRM</name>
<feature type="transmembrane region" description="Helical" evidence="1">
    <location>
        <begin position="45"/>
        <end position="63"/>
    </location>
</feature>
<feature type="transmembrane region" description="Helical" evidence="1">
    <location>
        <begin position="98"/>
        <end position="119"/>
    </location>
</feature>
<feature type="transmembrane region" description="Helical" evidence="1">
    <location>
        <begin position="215"/>
        <end position="236"/>
    </location>
</feature>
<evidence type="ECO:0000256" key="1">
    <source>
        <dbReference type="SAM" id="Phobius"/>
    </source>
</evidence>
<organism evidence="2 3">
    <name type="scientific">Syntrophomonas wolfei</name>
    <dbReference type="NCBI Taxonomy" id="863"/>
    <lineage>
        <taxon>Bacteria</taxon>
        <taxon>Bacillati</taxon>
        <taxon>Bacillota</taxon>
        <taxon>Clostridia</taxon>
        <taxon>Eubacteriales</taxon>
        <taxon>Syntrophomonadaceae</taxon>
        <taxon>Syntrophomonas</taxon>
    </lineage>
</organism>
<dbReference type="Proteomes" id="UP000263273">
    <property type="component" value="Unassembled WGS sequence"/>
</dbReference>
<accession>A0A354YSQ5</accession>
<keyword evidence="1" id="KW-0472">Membrane</keyword>
<gene>
    <name evidence="2" type="ORF">DDZ44_00450</name>
</gene>
<keyword evidence="1" id="KW-0812">Transmembrane</keyword>
<comment type="caution">
    <text evidence="2">The sequence shown here is derived from an EMBL/GenBank/DDBJ whole genome shotgun (WGS) entry which is preliminary data.</text>
</comment>
<evidence type="ECO:0000313" key="2">
    <source>
        <dbReference type="EMBL" id="HBK52393.1"/>
    </source>
</evidence>
<dbReference type="STRING" id="378794.GCA_001570625_02152"/>
<feature type="transmembrane region" description="Helical" evidence="1">
    <location>
        <begin position="376"/>
        <end position="395"/>
    </location>
</feature>
<feature type="transmembrane region" description="Helical" evidence="1">
    <location>
        <begin position="21"/>
        <end position="39"/>
    </location>
</feature>
<dbReference type="AlphaFoldDB" id="A0A354YSQ5"/>
<reference evidence="2 3" key="1">
    <citation type="journal article" date="2018" name="Nat. Biotechnol.">
        <title>A standardized bacterial taxonomy based on genome phylogeny substantially revises the tree of life.</title>
        <authorList>
            <person name="Parks D.H."/>
            <person name="Chuvochina M."/>
            <person name="Waite D.W."/>
            <person name="Rinke C."/>
            <person name="Skarshewski A."/>
            <person name="Chaumeil P.A."/>
            <person name="Hugenholtz P."/>
        </authorList>
    </citation>
    <scope>NUCLEOTIDE SEQUENCE [LARGE SCALE GENOMIC DNA]</scope>
    <source>
        <strain evidence="2">UBA10948</strain>
    </source>
</reference>
<feature type="transmembrane region" description="Helical" evidence="1">
    <location>
        <begin position="75"/>
        <end position="92"/>
    </location>
</feature>
<feature type="transmembrane region" description="Helical" evidence="1">
    <location>
        <begin position="164"/>
        <end position="185"/>
    </location>
</feature>
<feature type="transmembrane region" description="Helical" evidence="1">
    <location>
        <begin position="401"/>
        <end position="420"/>
    </location>
</feature>